<evidence type="ECO:0000256" key="4">
    <source>
        <dbReference type="ARBA" id="ARBA00022759"/>
    </source>
</evidence>
<evidence type="ECO:0000256" key="2">
    <source>
        <dbReference type="ARBA" id="ARBA00022722"/>
    </source>
</evidence>
<dbReference type="PANTHER" id="PTHR11081:SF70">
    <property type="entry name" value="FLAP ENDONUCLEASE GEN HOMOLOG 1"/>
    <property type="match status" value="1"/>
</dbReference>
<dbReference type="GO" id="GO:0000400">
    <property type="term" value="F:four-way junction DNA binding"/>
    <property type="evidence" value="ECO:0007669"/>
    <property type="project" value="TreeGrafter"/>
</dbReference>
<dbReference type="SUPFAM" id="SSF47807">
    <property type="entry name" value="5' to 3' exonuclease, C-terminal subdomain"/>
    <property type="match status" value="1"/>
</dbReference>
<feature type="domain" description="XPG-I" evidence="11">
    <location>
        <begin position="43"/>
        <end position="120"/>
    </location>
</feature>
<name>A0A7R9JR25_TIMGE</name>
<dbReference type="InterPro" id="IPR008918">
    <property type="entry name" value="HhH2"/>
</dbReference>
<dbReference type="GO" id="GO:0006281">
    <property type="term" value="P:DNA repair"/>
    <property type="evidence" value="ECO:0007669"/>
    <property type="project" value="UniProtKB-KW"/>
</dbReference>
<dbReference type="Pfam" id="PF18704">
    <property type="entry name" value="Chromo_2"/>
    <property type="match status" value="1"/>
</dbReference>
<dbReference type="SMART" id="SM00484">
    <property type="entry name" value="XPGI"/>
    <property type="match status" value="1"/>
</dbReference>
<dbReference type="PANTHER" id="PTHR11081">
    <property type="entry name" value="FLAP ENDONUCLEASE FAMILY MEMBER"/>
    <property type="match status" value="1"/>
</dbReference>
<accession>A0A7R9JR25</accession>
<keyword evidence="4" id="KW-0255">Endonuclease</keyword>
<keyword evidence="5" id="KW-0227">DNA damage</keyword>
<evidence type="ECO:0000256" key="5">
    <source>
        <dbReference type="ARBA" id="ARBA00022763"/>
    </source>
</evidence>
<protein>
    <recommendedName>
        <fullName evidence="11">XPG-I domain-containing protein</fullName>
    </recommendedName>
</protein>
<dbReference type="AlphaFoldDB" id="A0A7R9JR25"/>
<evidence type="ECO:0000256" key="1">
    <source>
        <dbReference type="ARBA" id="ARBA00001946"/>
    </source>
</evidence>
<comment type="cofactor">
    <cofactor evidence="1">
        <name>Mg(2+)</name>
        <dbReference type="ChEBI" id="CHEBI:18420"/>
    </cofactor>
</comment>
<dbReference type="EMBL" id="OE839577">
    <property type="protein sequence ID" value="CAD7587744.1"/>
    <property type="molecule type" value="Genomic_DNA"/>
</dbReference>
<dbReference type="Gene3D" id="3.40.50.1010">
    <property type="entry name" value="5'-nuclease"/>
    <property type="match status" value="1"/>
</dbReference>
<evidence type="ECO:0000256" key="3">
    <source>
        <dbReference type="ARBA" id="ARBA00022723"/>
    </source>
</evidence>
<feature type="compositionally biased region" description="Polar residues" evidence="10">
    <location>
        <begin position="10"/>
        <end position="23"/>
    </location>
</feature>
<keyword evidence="8" id="KW-0234">DNA repair</keyword>
<dbReference type="PRINTS" id="PR00853">
    <property type="entry name" value="XPGRADSUPER"/>
</dbReference>
<dbReference type="InterPro" id="IPR036279">
    <property type="entry name" value="5-3_exonuclease_C_sf"/>
</dbReference>
<keyword evidence="2" id="KW-0540">Nuclease</keyword>
<evidence type="ECO:0000256" key="7">
    <source>
        <dbReference type="ARBA" id="ARBA00022842"/>
    </source>
</evidence>
<gene>
    <name evidence="12" type="ORF">TGEB3V08_LOCUS1908</name>
</gene>
<dbReference type="InterPro" id="IPR006086">
    <property type="entry name" value="XPG-I_dom"/>
</dbReference>
<dbReference type="GO" id="GO:0046872">
    <property type="term" value="F:metal ion binding"/>
    <property type="evidence" value="ECO:0007669"/>
    <property type="project" value="UniProtKB-KW"/>
</dbReference>
<dbReference type="GO" id="GO:0017108">
    <property type="term" value="F:5'-flap endonuclease activity"/>
    <property type="evidence" value="ECO:0007669"/>
    <property type="project" value="TreeGrafter"/>
</dbReference>
<reference evidence="12" key="1">
    <citation type="submission" date="2020-11" db="EMBL/GenBank/DDBJ databases">
        <authorList>
            <person name="Tran Van P."/>
        </authorList>
    </citation>
    <scope>NUCLEOTIDE SEQUENCE</scope>
</reference>
<keyword evidence="6" id="KW-0378">Hydrolase</keyword>
<dbReference type="InterPro" id="IPR006084">
    <property type="entry name" value="XPG/Rad2"/>
</dbReference>
<sequence length="406" mass="46195">MARRNRQQHGKNSSQPTAITKSSKGGGRGHFRSVLKQCEELLSIMGVSCVQGEGEAEATCARLNIARCVAGCITQDGDCFLYGAQTVYRNFTISHQGSGSASAFSVDVYKMSEIEDRLSLSRKKLIALSMLCGCDYNEKGVVGVGKETAMKFIESMNDDQVLDRSASALKRWRSDPYFTSLEFQLEAMSRKDLCERCGHTGRRAFHDKKGCELCGQSLGCLEDKAGLRGMTLEDRKLVSLELGIRKKALQDPKFPSQDMMDEFLRTRDMPQVDMTWRQPRILDFIRYSVRLLSWTEDYALDKFLPLLTRWHLLHTAKTSDHRRLVSALRIVRKRVQRGVACLEVVWEDVGGWLSSVVTERKGDEVVLVTVEPRELLERAYPRLIEDFEREKQAKSKKGEIFRMKKN</sequence>
<dbReference type="SUPFAM" id="SSF88723">
    <property type="entry name" value="PIN domain-like"/>
    <property type="match status" value="1"/>
</dbReference>
<evidence type="ECO:0000256" key="10">
    <source>
        <dbReference type="SAM" id="MobiDB-lite"/>
    </source>
</evidence>
<evidence type="ECO:0000256" key="8">
    <source>
        <dbReference type="ARBA" id="ARBA00023204"/>
    </source>
</evidence>
<keyword evidence="3" id="KW-0479">Metal-binding</keyword>
<dbReference type="Gene3D" id="1.10.150.20">
    <property type="entry name" value="5' to 3' exonuclease, C-terminal subdomain"/>
    <property type="match status" value="1"/>
</dbReference>
<evidence type="ECO:0000259" key="11">
    <source>
        <dbReference type="SMART" id="SM00484"/>
    </source>
</evidence>
<organism evidence="12">
    <name type="scientific">Timema genevievae</name>
    <name type="common">Walking stick</name>
    <dbReference type="NCBI Taxonomy" id="629358"/>
    <lineage>
        <taxon>Eukaryota</taxon>
        <taxon>Metazoa</taxon>
        <taxon>Ecdysozoa</taxon>
        <taxon>Arthropoda</taxon>
        <taxon>Hexapoda</taxon>
        <taxon>Insecta</taxon>
        <taxon>Pterygota</taxon>
        <taxon>Neoptera</taxon>
        <taxon>Polyneoptera</taxon>
        <taxon>Phasmatodea</taxon>
        <taxon>Timematodea</taxon>
        <taxon>Timematoidea</taxon>
        <taxon>Timematidae</taxon>
        <taxon>Timema</taxon>
    </lineage>
</organism>
<evidence type="ECO:0000313" key="12">
    <source>
        <dbReference type="EMBL" id="CAD7587744.1"/>
    </source>
</evidence>
<proteinExistence type="inferred from homology"/>
<dbReference type="Pfam" id="PF00867">
    <property type="entry name" value="XPG_I"/>
    <property type="match status" value="1"/>
</dbReference>
<feature type="region of interest" description="Disordered" evidence="10">
    <location>
        <begin position="1"/>
        <end position="29"/>
    </location>
</feature>
<dbReference type="SMART" id="SM00279">
    <property type="entry name" value="HhH2"/>
    <property type="match status" value="1"/>
</dbReference>
<evidence type="ECO:0000256" key="9">
    <source>
        <dbReference type="ARBA" id="ARBA00038112"/>
    </source>
</evidence>
<dbReference type="InterPro" id="IPR041012">
    <property type="entry name" value="GEN_chromo"/>
</dbReference>
<dbReference type="InterPro" id="IPR029060">
    <property type="entry name" value="PIN-like_dom_sf"/>
</dbReference>
<dbReference type="GO" id="GO:0008821">
    <property type="term" value="F:crossover junction DNA endonuclease activity"/>
    <property type="evidence" value="ECO:0007669"/>
    <property type="project" value="UniProtKB-ARBA"/>
</dbReference>
<keyword evidence="7" id="KW-0460">Magnesium</keyword>
<comment type="similarity">
    <text evidence="9">Belongs to the XPG/RAD2 endonuclease family. GEN subfamily.</text>
</comment>
<evidence type="ECO:0000256" key="6">
    <source>
        <dbReference type="ARBA" id="ARBA00022801"/>
    </source>
</evidence>
<dbReference type="FunFam" id="1.10.150.20:FF:000030">
    <property type="entry name" value="Flap endonuclease GEN-like 1"/>
    <property type="match status" value="1"/>
</dbReference>